<reference evidence="2" key="1">
    <citation type="submission" date="2020-09" db="EMBL/GenBank/DDBJ databases">
        <title>Pelagicoccus enzymogenes sp. nov. with an EPS production, isolated from marine sediment.</title>
        <authorList>
            <person name="Feng X."/>
        </authorList>
    </citation>
    <scope>NUCLEOTIDE SEQUENCE</scope>
    <source>
        <strain evidence="2">NFK12</strain>
    </source>
</reference>
<sequence>MYDETQDDSPELAGSLLLAHPHLKDPNFASSVVLMTRHEESGSLGVVLNHSTGERLGQLSSEFNECGLGNVPVYVGGPVSPNQIILAAWKLIPDLGQFQLFFGMEPLAAQSKMKEDPDLVFRAFKGYSGWSEGQLLSELESNAWVVAEVDAESISSKDGADLWRHLIMEVNPELGLLSMVPEDPDAN</sequence>
<dbReference type="AlphaFoldDB" id="A0A927F884"/>
<dbReference type="Pfam" id="PF02622">
    <property type="entry name" value="DUF179"/>
    <property type="match status" value="1"/>
</dbReference>
<dbReference type="InterPro" id="IPR003774">
    <property type="entry name" value="AlgH-like"/>
</dbReference>
<evidence type="ECO:0000256" key="1">
    <source>
        <dbReference type="ARBA" id="ARBA00009600"/>
    </source>
</evidence>
<keyword evidence="3" id="KW-1185">Reference proteome</keyword>
<organism evidence="2 3">
    <name type="scientific">Pelagicoccus enzymogenes</name>
    <dbReference type="NCBI Taxonomy" id="2773457"/>
    <lineage>
        <taxon>Bacteria</taxon>
        <taxon>Pseudomonadati</taxon>
        <taxon>Verrucomicrobiota</taxon>
        <taxon>Opitutia</taxon>
        <taxon>Puniceicoccales</taxon>
        <taxon>Pelagicoccaceae</taxon>
        <taxon>Pelagicoccus</taxon>
    </lineage>
</organism>
<comment type="caution">
    <text evidence="2">The sequence shown here is derived from an EMBL/GenBank/DDBJ whole genome shotgun (WGS) entry which is preliminary data.</text>
</comment>
<dbReference type="PANTHER" id="PTHR30327:SF1">
    <property type="entry name" value="UPF0301 PROTEIN YQGE"/>
    <property type="match status" value="1"/>
</dbReference>
<accession>A0A927F884</accession>
<proteinExistence type="inferred from homology"/>
<evidence type="ECO:0000313" key="2">
    <source>
        <dbReference type="EMBL" id="MBD5779531.1"/>
    </source>
</evidence>
<comment type="similarity">
    <text evidence="1">Belongs to the UPF0301 (AlgH) family.</text>
</comment>
<dbReference type="Proteomes" id="UP000622317">
    <property type="component" value="Unassembled WGS sequence"/>
</dbReference>
<protein>
    <submittedName>
        <fullName evidence="2">YqgE/AlgH family protein</fullName>
    </submittedName>
</protein>
<dbReference type="RefSeq" id="WP_191616670.1">
    <property type="nucleotide sequence ID" value="NZ_JACYFG010000009.1"/>
</dbReference>
<evidence type="ECO:0000313" key="3">
    <source>
        <dbReference type="Proteomes" id="UP000622317"/>
    </source>
</evidence>
<dbReference type="EMBL" id="JACYFG010000009">
    <property type="protein sequence ID" value="MBD5779531.1"/>
    <property type="molecule type" value="Genomic_DNA"/>
</dbReference>
<dbReference type="GO" id="GO:0005829">
    <property type="term" value="C:cytosol"/>
    <property type="evidence" value="ECO:0007669"/>
    <property type="project" value="TreeGrafter"/>
</dbReference>
<dbReference type="PANTHER" id="PTHR30327">
    <property type="entry name" value="UNCHARACTERIZED PROTEIN YQGE"/>
    <property type="match status" value="1"/>
</dbReference>
<dbReference type="Gene3D" id="3.40.1740.10">
    <property type="entry name" value="VC0467-like"/>
    <property type="match status" value="1"/>
</dbReference>
<gene>
    <name evidence="2" type="ORF">IEN85_08495</name>
</gene>
<name>A0A927F884_9BACT</name>
<dbReference type="SUPFAM" id="SSF143456">
    <property type="entry name" value="VC0467-like"/>
    <property type="match status" value="1"/>
</dbReference>